<organism evidence="2">
    <name type="scientific">Cyprinus carpio</name>
    <name type="common">Common carp</name>
    <dbReference type="NCBI Taxonomy" id="7962"/>
    <lineage>
        <taxon>Eukaryota</taxon>
        <taxon>Metazoa</taxon>
        <taxon>Chordata</taxon>
        <taxon>Craniata</taxon>
        <taxon>Vertebrata</taxon>
        <taxon>Euteleostomi</taxon>
        <taxon>Actinopterygii</taxon>
        <taxon>Neopterygii</taxon>
        <taxon>Teleostei</taxon>
        <taxon>Ostariophysi</taxon>
        <taxon>Cypriniformes</taxon>
        <taxon>Cyprinidae</taxon>
        <taxon>Cyprininae</taxon>
        <taxon>Cyprinus</taxon>
    </lineage>
</organism>
<dbReference type="OrthoDB" id="8951911at2759"/>
<dbReference type="Pfam" id="PF13358">
    <property type="entry name" value="DDE_3"/>
    <property type="match status" value="1"/>
</dbReference>
<protein>
    <submittedName>
        <fullName evidence="2">Uncharacterized protein LOC122138810</fullName>
    </submittedName>
</protein>
<dbReference type="AlphaFoldDB" id="A0A9Q9WTN0"/>
<dbReference type="GeneID" id="122138810"/>
<name>A0A9Q9WTN0_CYPCA</name>
<feature type="domain" description="Tc1-like transposase DDE" evidence="1">
    <location>
        <begin position="108"/>
        <end position="200"/>
    </location>
</feature>
<gene>
    <name evidence="2" type="primary">LOC122138810</name>
</gene>
<sequence length="212" mass="24540">MTRRPSGIGRQRLFTQQQELNILEMVRANNAICLQQLQEQILSDRKVFININRVGITTIRRVLLQLKITLKQLYKVPFERNCIRVKGLRQEYIQKILDMDGAAQPHEFIYIDEAGFNLRKTRRWGRNIIGQRAIVHHPGQRGGNITMCAAIILRGLLHHHAKLGPYNTQHILPFLDALHDAVVQDRSEQPRVIVVWDNGSSTMIQPRLVHQP</sequence>
<evidence type="ECO:0000313" key="2">
    <source>
        <dbReference type="RefSeq" id="XP_042589367.1"/>
    </source>
</evidence>
<evidence type="ECO:0000259" key="1">
    <source>
        <dbReference type="Pfam" id="PF13358"/>
    </source>
</evidence>
<dbReference type="InterPro" id="IPR038717">
    <property type="entry name" value="Tc1-like_DDE_dom"/>
</dbReference>
<reference evidence="2" key="1">
    <citation type="submission" date="2025-08" db="UniProtKB">
        <authorList>
            <consortium name="RefSeq"/>
        </authorList>
    </citation>
    <scope>IDENTIFICATION</scope>
    <source>
        <tissue evidence="2">Muscle</tissue>
    </source>
</reference>
<accession>A0A9Q9WTN0</accession>
<dbReference type="RefSeq" id="XP_042589367.1">
    <property type="nucleotide sequence ID" value="XM_042733433.1"/>
</dbReference>
<proteinExistence type="predicted"/>
<dbReference type="Proteomes" id="UP001155660">
    <property type="component" value="Chromosome B11"/>
</dbReference>
<dbReference type="KEGG" id="ccar:122138810"/>